<protein>
    <submittedName>
        <fullName evidence="3">A-factor biosynthesis protein</fullName>
    </submittedName>
</protein>
<feature type="domain" description="A-factor biosynthesis hotdog" evidence="2">
    <location>
        <begin position="49"/>
        <end position="181"/>
    </location>
</feature>
<dbReference type="RefSeq" id="WP_114624010.1">
    <property type="nucleotide sequence ID" value="NZ_QQNA01000094.1"/>
</dbReference>
<accession>A0A370BAI0</accession>
<keyword evidence="4" id="KW-1185">Reference proteome</keyword>
<name>A0A370BAI0_9ACTN</name>
<feature type="compositionally biased region" description="Low complexity" evidence="1">
    <location>
        <begin position="1"/>
        <end position="25"/>
    </location>
</feature>
<comment type="caution">
    <text evidence="3">The sequence shown here is derived from an EMBL/GenBank/DDBJ whole genome shotgun (WGS) entry which is preliminary data.</text>
</comment>
<evidence type="ECO:0000259" key="2">
    <source>
        <dbReference type="Pfam" id="PF03756"/>
    </source>
</evidence>
<evidence type="ECO:0000313" key="3">
    <source>
        <dbReference type="EMBL" id="RDG37642.1"/>
    </source>
</evidence>
<evidence type="ECO:0000256" key="1">
    <source>
        <dbReference type="SAM" id="MobiDB-lite"/>
    </source>
</evidence>
<dbReference type="AlphaFoldDB" id="A0A370BAI0"/>
<dbReference type="InterPro" id="IPR005509">
    <property type="entry name" value="AfsA_hotdog_dom"/>
</dbReference>
<reference evidence="3 4" key="1">
    <citation type="submission" date="2018-07" db="EMBL/GenBank/DDBJ databases">
        <title>Streptomyces species from bats.</title>
        <authorList>
            <person name="Dunlap C."/>
        </authorList>
    </citation>
    <scope>NUCLEOTIDE SEQUENCE [LARGE SCALE GENOMIC DNA]</scope>
    <source>
        <strain evidence="3 4">AC230</strain>
    </source>
</reference>
<feature type="region of interest" description="Disordered" evidence="1">
    <location>
        <begin position="199"/>
        <end position="222"/>
    </location>
</feature>
<feature type="region of interest" description="Disordered" evidence="1">
    <location>
        <begin position="1"/>
        <end position="37"/>
    </location>
</feature>
<dbReference type="Pfam" id="PF03756">
    <property type="entry name" value="AfsA"/>
    <property type="match status" value="2"/>
</dbReference>
<dbReference type="EMBL" id="QQNA01000094">
    <property type="protein sequence ID" value="RDG37642.1"/>
    <property type="molecule type" value="Genomic_DNA"/>
</dbReference>
<feature type="domain" description="A-factor biosynthesis hotdog" evidence="2">
    <location>
        <begin position="251"/>
        <end position="280"/>
    </location>
</feature>
<evidence type="ECO:0000313" key="4">
    <source>
        <dbReference type="Proteomes" id="UP000253741"/>
    </source>
</evidence>
<proteinExistence type="predicted"/>
<dbReference type="GO" id="GO:0016740">
    <property type="term" value="F:transferase activity"/>
    <property type="evidence" value="ECO:0007669"/>
    <property type="project" value="InterPro"/>
</dbReference>
<dbReference type="NCBIfam" id="NF041195">
    <property type="entry name" value="ScbA_BarX_GamBu"/>
    <property type="match status" value="1"/>
</dbReference>
<dbReference type="Proteomes" id="UP000253741">
    <property type="component" value="Unassembled WGS sequence"/>
</dbReference>
<gene>
    <name evidence="3" type="ORF">DVH02_13330</name>
</gene>
<dbReference type="OrthoDB" id="7838374at2"/>
<dbReference type="InterPro" id="IPR047757">
    <property type="entry name" value="AfsA-like"/>
</dbReference>
<organism evidence="3 4">
    <name type="scientific">Streptomyces corynorhini</name>
    <dbReference type="NCBI Taxonomy" id="2282652"/>
    <lineage>
        <taxon>Bacteria</taxon>
        <taxon>Bacillati</taxon>
        <taxon>Actinomycetota</taxon>
        <taxon>Actinomycetes</taxon>
        <taxon>Kitasatosporales</taxon>
        <taxon>Streptomycetaceae</taxon>
        <taxon>Streptomyces</taxon>
    </lineage>
</organism>
<sequence length="336" mass="35745">MNASVDGVAVGGVSASGTPAGDTPPDGGPRGRSARVRPLSWSRTVPRELVHRDSVAEVLLTDVRRARGGGFEAAASWPRSHPTFPRDGADLHSPLMIVETLRQLGIYVPLRYFGVAPSDRLVITDLYFETDPRGEPVARSGATRVDCRVLVGGVRRGPGGEVTGLRLQVSFRAGGVVFARAGGGSRFLDAERYAAVRAGGARTGEPARETPRAPAPAPRPVRPAAHRLGVNGAHDVMIAADGATLLVEPADPRHPYFFDHATDHLPGMIVLEAARQAAALASGGRLMRPTAGRLKTARFIEYAPPARVLCVPHHTTCVFRFLQGGEQKAFGALRYQ</sequence>